<dbReference type="InterPro" id="IPR009057">
    <property type="entry name" value="Homeodomain-like_sf"/>
</dbReference>
<evidence type="ECO:0000256" key="3">
    <source>
        <dbReference type="SAM" id="MobiDB-lite"/>
    </source>
</evidence>
<keyword evidence="7" id="KW-1185">Reference proteome</keyword>
<evidence type="ECO:0000259" key="4">
    <source>
        <dbReference type="PROSITE" id="PS50090"/>
    </source>
</evidence>
<dbReference type="GO" id="GO:0006355">
    <property type="term" value="P:regulation of DNA-templated transcription"/>
    <property type="evidence" value="ECO:0000318"/>
    <property type="project" value="GO_Central"/>
</dbReference>
<dbReference type="InterPro" id="IPR001005">
    <property type="entry name" value="SANT/Myb"/>
</dbReference>
<comment type="subcellular location">
    <subcellularLocation>
        <location evidence="1">Nucleus</location>
    </subcellularLocation>
</comment>
<sequence>MAPKKSSEASTKIVMNKGAWTAEEDRKLAQFIEVHGAKRWKTIATKAEEAPEPARPQEANPQKSNDTAAQVMEENTEEGLAIPELNFDDTDLFDFSAEGSYGLDWVNKFLELDEDAWLADKS</sequence>
<feature type="domain" description="HTH myb-type" evidence="5">
    <location>
        <begin position="16"/>
        <end position="46"/>
    </location>
</feature>
<name>B9T9W4_RICCO</name>
<keyword evidence="2" id="KW-0539">Nucleus</keyword>
<dbReference type="EMBL" id="EQ975481">
    <property type="protein sequence ID" value="EEF27350.1"/>
    <property type="molecule type" value="Genomic_DNA"/>
</dbReference>
<evidence type="ECO:0000256" key="2">
    <source>
        <dbReference type="ARBA" id="ARBA00023242"/>
    </source>
</evidence>
<feature type="domain" description="Myb-like" evidence="4">
    <location>
        <begin position="12"/>
        <end position="55"/>
    </location>
</feature>
<dbReference type="PROSITE" id="PS51294">
    <property type="entry name" value="HTH_MYB"/>
    <property type="match status" value="1"/>
</dbReference>
<dbReference type="Proteomes" id="UP000008311">
    <property type="component" value="Unassembled WGS sequence"/>
</dbReference>
<dbReference type="InterPro" id="IPR017930">
    <property type="entry name" value="Myb_dom"/>
</dbReference>
<proteinExistence type="predicted"/>
<dbReference type="SUPFAM" id="SSF46689">
    <property type="entry name" value="Homeodomain-like"/>
    <property type="match status" value="1"/>
</dbReference>
<feature type="region of interest" description="Disordered" evidence="3">
    <location>
        <begin position="44"/>
        <end position="83"/>
    </location>
</feature>
<organism evidence="6 7">
    <name type="scientific">Ricinus communis</name>
    <name type="common">Castor bean</name>
    <dbReference type="NCBI Taxonomy" id="3988"/>
    <lineage>
        <taxon>Eukaryota</taxon>
        <taxon>Viridiplantae</taxon>
        <taxon>Streptophyta</taxon>
        <taxon>Embryophyta</taxon>
        <taxon>Tracheophyta</taxon>
        <taxon>Spermatophyta</taxon>
        <taxon>Magnoliopsida</taxon>
        <taxon>eudicotyledons</taxon>
        <taxon>Gunneridae</taxon>
        <taxon>Pentapetalae</taxon>
        <taxon>rosids</taxon>
        <taxon>fabids</taxon>
        <taxon>Malpighiales</taxon>
        <taxon>Euphorbiaceae</taxon>
        <taxon>Acalyphoideae</taxon>
        <taxon>Acalypheae</taxon>
        <taxon>Ricinus</taxon>
    </lineage>
</organism>
<dbReference type="InParanoid" id="B9T9W4"/>
<dbReference type="AlphaFoldDB" id="B9T9W4"/>
<protein>
    <submittedName>
        <fullName evidence="6">Uncharacterized protein</fullName>
    </submittedName>
</protein>
<dbReference type="GO" id="GO:0030154">
    <property type="term" value="P:cell differentiation"/>
    <property type="evidence" value="ECO:0000318"/>
    <property type="project" value="GO_Central"/>
</dbReference>
<dbReference type="GO" id="GO:0005634">
    <property type="term" value="C:nucleus"/>
    <property type="evidence" value="ECO:0000318"/>
    <property type="project" value="GO_Central"/>
</dbReference>
<dbReference type="PROSITE" id="PS50090">
    <property type="entry name" value="MYB_LIKE"/>
    <property type="match status" value="1"/>
</dbReference>
<dbReference type="Pfam" id="PF00249">
    <property type="entry name" value="Myb_DNA-binding"/>
    <property type="match status" value="1"/>
</dbReference>
<gene>
    <name evidence="6" type="ORF">RCOM_0168350</name>
</gene>
<reference evidence="7" key="1">
    <citation type="journal article" date="2010" name="Nat. Biotechnol.">
        <title>Draft genome sequence of the oilseed species Ricinus communis.</title>
        <authorList>
            <person name="Chan A.P."/>
            <person name="Crabtree J."/>
            <person name="Zhao Q."/>
            <person name="Lorenzi H."/>
            <person name="Orvis J."/>
            <person name="Puiu D."/>
            <person name="Melake-Berhan A."/>
            <person name="Jones K.M."/>
            <person name="Redman J."/>
            <person name="Chen G."/>
            <person name="Cahoon E.B."/>
            <person name="Gedil M."/>
            <person name="Stanke M."/>
            <person name="Haas B.J."/>
            <person name="Wortman J.R."/>
            <person name="Fraser-Liggett C.M."/>
            <person name="Ravel J."/>
            <person name="Rabinowicz P.D."/>
        </authorList>
    </citation>
    <scope>NUCLEOTIDE SEQUENCE [LARGE SCALE GENOMIC DNA]</scope>
    <source>
        <strain evidence="7">cv. Hale</strain>
    </source>
</reference>
<dbReference type="eggNOG" id="ENOG502SWGM">
    <property type="taxonomic scope" value="Eukaryota"/>
</dbReference>
<dbReference type="Gene3D" id="1.10.10.60">
    <property type="entry name" value="Homeodomain-like"/>
    <property type="match status" value="1"/>
</dbReference>
<evidence type="ECO:0000313" key="7">
    <source>
        <dbReference type="Proteomes" id="UP000008311"/>
    </source>
</evidence>
<evidence type="ECO:0000259" key="5">
    <source>
        <dbReference type="PROSITE" id="PS51294"/>
    </source>
</evidence>
<dbReference type="GO" id="GO:0000976">
    <property type="term" value="F:transcription cis-regulatory region binding"/>
    <property type="evidence" value="ECO:0000318"/>
    <property type="project" value="GO_Central"/>
</dbReference>
<evidence type="ECO:0000313" key="6">
    <source>
        <dbReference type="EMBL" id="EEF27350.1"/>
    </source>
</evidence>
<evidence type="ECO:0000256" key="1">
    <source>
        <dbReference type="ARBA" id="ARBA00004123"/>
    </source>
</evidence>
<dbReference type="CDD" id="cd00167">
    <property type="entry name" value="SANT"/>
    <property type="match status" value="1"/>
</dbReference>
<accession>B9T9W4</accession>